<feature type="compositionally biased region" description="Low complexity" evidence="2">
    <location>
        <begin position="187"/>
        <end position="203"/>
    </location>
</feature>
<protein>
    <submittedName>
        <fullName evidence="3">Uncharacterized protein</fullName>
    </submittedName>
</protein>
<feature type="region of interest" description="Disordered" evidence="2">
    <location>
        <begin position="129"/>
        <end position="203"/>
    </location>
</feature>
<evidence type="ECO:0000256" key="1">
    <source>
        <dbReference type="SAM" id="Coils"/>
    </source>
</evidence>
<dbReference type="KEGG" id="tad:TRIADDRAFT_58445"/>
<dbReference type="AlphaFoldDB" id="B3S2B6"/>
<keyword evidence="4" id="KW-1185">Reference proteome</keyword>
<dbReference type="HOGENOM" id="CLU_872471_0_0_1"/>
<dbReference type="InParanoid" id="B3S2B6"/>
<dbReference type="CTD" id="6755426"/>
<dbReference type="EMBL" id="DS985247">
    <property type="protein sequence ID" value="EDV23618.1"/>
    <property type="molecule type" value="Genomic_DNA"/>
</dbReference>
<reference evidence="3 4" key="1">
    <citation type="journal article" date="2008" name="Nature">
        <title>The Trichoplax genome and the nature of placozoans.</title>
        <authorList>
            <person name="Srivastava M."/>
            <person name="Begovic E."/>
            <person name="Chapman J."/>
            <person name="Putnam N.H."/>
            <person name="Hellsten U."/>
            <person name="Kawashima T."/>
            <person name="Kuo A."/>
            <person name="Mitros T."/>
            <person name="Salamov A."/>
            <person name="Carpenter M.L."/>
            <person name="Signorovitch A.Y."/>
            <person name="Moreno M.A."/>
            <person name="Kamm K."/>
            <person name="Grimwood J."/>
            <person name="Schmutz J."/>
            <person name="Shapiro H."/>
            <person name="Grigoriev I.V."/>
            <person name="Buss L.W."/>
            <person name="Schierwater B."/>
            <person name="Dellaporta S.L."/>
            <person name="Rokhsar D.S."/>
        </authorList>
    </citation>
    <scope>NUCLEOTIDE SEQUENCE [LARGE SCALE GENOMIC DNA]</scope>
    <source>
        <strain evidence="3 4">Grell-BS-1999</strain>
    </source>
</reference>
<dbReference type="RefSeq" id="XP_002114528.1">
    <property type="nucleotide sequence ID" value="XM_002114492.1"/>
</dbReference>
<sequence>MSVRSSLTLKNMPVSVVRSRSEYSDEILSMNSLYDRQLQKQLEKYDKNTQALKKKMAKEKASLLRSVKAVAAIAGTSQDKSSAMMRPRSQSMVVANSNVTCAKYSSRRGSNSNYASNPDIVNHAIADRTTSDPSLNNEEEAKVRPRSNSTGRSRQRLHSLGKGIPRSSSLNQSLNRRETSSPNQKETTSPTAKETTTTVTVTDTNNKIINSQVNHLTAEMDEKFLLARPRSSTIGSEVSREKKVRDIHYIRRKSAEKLYGMKNNPAIHEIVSDPDKSKRYFRRSSYAQGEQRAKLALPFMAVRTTAENSKMHLPQIKTP</sequence>
<evidence type="ECO:0000313" key="3">
    <source>
        <dbReference type="EMBL" id="EDV23618.1"/>
    </source>
</evidence>
<feature type="coiled-coil region" evidence="1">
    <location>
        <begin position="35"/>
        <end position="62"/>
    </location>
</feature>
<gene>
    <name evidence="3" type="ORF">TRIADDRAFT_58445</name>
</gene>
<proteinExistence type="predicted"/>
<evidence type="ECO:0000256" key="2">
    <source>
        <dbReference type="SAM" id="MobiDB-lite"/>
    </source>
</evidence>
<dbReference type="Proteomes" id="UP000009022">
    <property type="component" value="Unassembled WGS sequence"/>
</dbReference>
<accession>B3S2B6</accession>
<dbReference type="GeneID" id="6755426"/>
<keyword evidence="1" id="KW-0175">Coiled coil</keyword>
<evidence type="ECO:0000313" key="4">
    <source>
        <dbReference type="Proteomes" id="UP000009022"/>
    </source>
</evidence>
<organism evidence="3 4">
    <name type="scientific">Trichoplax adhaerens</name>
    <name type="common">Trichoplax reptans</name>
    <dbReference type="NCBI Taxonomy" id="10228"/>
    <lineage>
        <taxon>Eukaryota</taxon>
        <taxon>Metazoa</taxon>
        <taxon>Placozoa</taxon>
        <taxon>Uniplacotomia</taxon>
        <taxon>Trichoplacea</taxon>
        <taxon>Trichoplacidae</taxon>
        <taxon>Trichoplax</taxon>
    </lineage>
</organism>
<name>B3S2B6_TRIAD</name>